<keyword evidence="8" id="KW-1185">Reference proteome</keyword>
<proteinExistence type="inferred from homology"/>
<evidence type="ECO:0000256" key="6">
    <source>
        <dbReference type="PIRSR" id="PIRSR003085-1"/>
    </source>
</evidence>
<dbReference type="GO" id="GO:0008610">
    <property type="term" value="P:lipid biosynthetic process"/>
    <property type="evidence" value="ECO:0007669"/>
    <property type="project" value="InterPro"/>
</dbReference>
<evidence type="ECO:0000256" key="2">
    <source>
        <dbReference type="ARBA" id="ARBA00022603"/>
    </source>
</evidence>
<evidence type="ECO:0000256" key="1">
    <source>
        <dbReference type="ARBA" id="ARBA00010815"/>
    </source>
</evidence>
<dbReference type="EMBL" id="FZQA01000003">
    <property type="protein sequence ID" value="SNT73280.1"/>
    <property type="molecule type" value="Genomic_DNA"/>
</dbReference>
<gene>
    <name evidence="7" type="ORF">SAMN06297382_1678</name>
</gene>
<dbReference type="Pfam" id="PF02353">
    <property type="entry name" value="CMAS"/>
    <property type="match status" value="1"/>
</dbReference>
<protein>
    <submittedName>
        <fullName evidence="7">Cyclopropane-fatty-acyl-phospholipid synthase</fullName>
    </submittedName>
</protein>
<dbReference type="PANTHER" id="PTHR43667">
    <property type="entry name" value="CYCLOPROPANE-FATTY-ACYL-PHOSPHOLIPID SYNTHASE"/>
    <property type="match status" value="1"/>
</dbReference>
<keyword evidence="5" id="KW-0443">Lipid metabolism</keyword>
<evidence type="ECO:0000256" key="4">
    <source>
        <dbReference type="ARBA" id="ARBA00022691"/>
    </source>
</evidence>
<dbReference type="Proteomes" id="UP000198346">
    <property type="component" value="Unassembled WGS sequence"/>
</dbReference>
<dbReference type="GO" id="GO:0008168">
    <property type="term" value="F:methyltransferase activity"/>
    <property type="evidence" value="ECO:0007669"/>
    <property type="project" value="UniProtKB-KW"/>
</dbReference>
<evidence type="ECO:0000313" key="8">
    <source>
        <dbReference type="Proteomes" id="UP000198346"/>
    </source>
</evidence>
<keyword evidence="4" id="KW-0949">S-adenosyl-L-methionine</keyword>
<evidence type="ECO:0000256" key="3">
    <source>
        <dbReference type="ARBA" id="ARBA00022679"/>
    </source>
</evidence>
<dbReference type="InterPro" id="IPR029063">
    <property type="entry name" value="SAM-dependent_MTases_sf"/>
</dbReference>
<dbReference type="GO" id="GO:0032259">
    <property type="term" value="P:methylation"/>
    <property type="evidence" value="ECO:0007669"/>
    <property type="project" value="UniProtKB-KW"/>
</dbReference>
<dbReference type="AlphaFoldDB" id="A0A239PSY9"/>
<feature type="active site" evidence="6">
    <location>
        <position position="397"/>
    </location>
</feature>
<dbReference type="RefSeq" id="WP_089412159.1">
    <property type="nucleotide sequence ID" value="NZ_FZQA01000003.1"/>
</dbReference>
<dbReference type="InterPro" id="IPR050723">
    <property type="entry name" value="CFA/CMAS"/>
</dbReference>
<dbReference type="CDD" id="cd02440">
    <property type="entry name" value="AdoMet_MTases"/>
    <property type="match status" value="1"/>
</dbReference>
<evidence type="ECO:0000256" key="5">
    <source>
        <dbReference type="ARBA" id="ARBA00023098"/>
    </source>
</evidence>
<evidence type="ECO:0000313" key="7">
    <source>
        <dbReference type="EMBL" id="SNT73280.1"/>
    </source>
</evidence>
<accession>A0A239PSY9</accession>
<dbReference type="PIRSF" id="PIRSF003085">
    <property type="entry name" value="CMAS"/>
    <property type="match status" value="1"/>
</dbReference>
<keyword evidence="3" id="KW-0808">Transferase</keyword>
<dbReference type="Gene3D" id="3.40.50.150">
    <property type="entry name" value="Vaccinia Virus protein VP39"/>
    <property type="match status" value="1"/>
</dbReference>
<dbReference type="OrthoDB" id="9782855at2"/>
<dbReference type="PANTHER" id="PTHR43667:SF2">
    <property type="entry name" value="FATTY ACID C-METHYL TRANSFERASE"/>
    <property type="match status" value="1"/>
</dbReference>
<dbReference type="SUPFAM" id="SSF53335">
    <property type="entry name" value="S-adenosyl-L-methionine-dependent methyltransferases"/>
    <property type="match status" value="1"/>
</dbReference>
<dbReference type="InterPro" id="IPR003333">
    <property type="entry name" value="CMAS"/>
</dbReference>
<organism evidence="7 8">
    <name type="scientific">Amphiplicatus metriothermophilus</name>
    <dbReference type="NCBI Taxonomy" id="1519374"/>
    <lineage>
        <taxon>Bacteria</taxon>
        <taxon>Pseudomonadati</taxon>
        <taxon>Pseudomonadota</taxon>
        <taxon>Alphaproteobacteria</taxon>
        <taxon>Parvularculales</taxon>
        <taxon>Parvularculaceae</taxon>
        <taxon>Amphiplicatus</taxon>
    </lineage>
</organism>
<comment type="similarity">
    <text evidence="1">Belongs to the CFA/CMAS family.</text>
</comment>
<sequence>MTNASKVIPDAVMVTPENREALLAGAPLFFRLACNLVSRIKYGAVVFVLPDGRALRFSGEAETDSVGVIVVKDYAFARRSLLGGDIGFFESFADDEWDTPDLADCLYVFARNADHVREAFLGSPLVAWINGVRHAFNRNTRAGARRNIAAHYDLGNAFYEKWLDRTMTYSSARYPYPQAELSLAQTNKYRTLAKAMQLQPGCKVLEIGSGWGGFAEFAATEVGAQVTGLTISKEQYDYACERVFRAGLAEKVKFRLQDYRDEEGAYDRIASIEMFEAVGKEYWPQYFSKLFGALSPGGVAGLQIITIADRFFDTYQRSTDFIQRYVFPGGMLPSVSALTEQAARAGLVWREAVSFGEDYARTLAEWRRRFLSAWDDIRPLGFDRRFKKLWRFYLSYCEAGFRAATTNVHQIVLTRP</sequence>
<keyword evidence="2" id="KW-0489">Methyltransferase</keyword>
<reference evidence="7 8" key="1">
    <citation type="submission" date="2017-07" db="EMBL/GenBank/DDBJ databases">
        <authorList>
            <person name="Sun Z.S."/>
            <person name="Albrecht U."/>
            <person name="Echele G."/>
            <person name="Lee C.C."/>
        </authorList>
    </citation>
    <scope>NUCLEOTIDE SEQUENCE [LARGE SCALE GENOMIC DNA]</scope>
    <source>
        <strain evidence="7 8">CGMCC 1.12710</strain>
    </source>
</reference>
<name>A0A239PSY9_9PROT</name>